<sequence>MAAVRSTMRLQGRVAVVTGGASGIGKATVKTFVEHGARVIIADIQDALGESLAHELGGPGVARYIHCNVSQEGHVAAAVDLSVNAFGGLDIMYNNAGVSGVHGAIDEILVENLDQQYGVLLRGVFLGMKHAARVMKPALKGSIITTSSVAGHIGGMGSHTYTTLKHALTGLTRSVATELRDYQIRVNNISPGAVDTPIWSKPPFTPSSNLLNLPFFQSSKEGVARMVSRPESIANAALFLASDESSYVSGHCLVVDGSHMLHPNWAMGRSRFPLDRYLELDGEEEDDHSRTEYLRKEAV</sequence>
<gene>
    <name evidence="5" type="ORF">R1flu_023567</name>
</gene>
<evidence type="ECO:0000313" key="6">
    <source>
        <dbReference type="Proteomes" id="UP001605036"/>
    </source>
</evidence>
<dbReference type="PRINTS" id="PR00081">
    <property type="entry name" value="GDHRDH"/>
</dbReference>
<dbReference type="PRINTS" id="PR00080">
    <property type="entry name" value="SDRFAMILY"/>
</dbReference>
<proteinExistence type="inferred from homology"/>
<evidence type="ECO:0000256" key="4">
    <source>
        <dbReference type="ARBA" id="ARBA00023098"/>
    </source>
</evidence>
<dbReference type="SUPFAM" id="SSF51735">
    <property type="entry name" value="NAD(P)-binding Rossmann-fold domains"/>
    <property type="match status" value="1"/>
</dbReference>
<comment type="similarity">
    <text evidence="1">Belongs to the short-chain dehydrogenases/reductases (SDR) family.</text>
</comment>
<keyword evidence="6" id="KW-1185">Reference proteome</keyword>
<reference evidence="5 6" key="1">
    <citation type="submission" date="2024-09" db="EMBL/GenBank/DDBJ databases">
        <title>Chromosome-scale assembly of Riccia fluitans.</title>
        <authorList>
            <person name="Paukszto L."/>
            <person name="Sawicki J."/>
            <person name="Karawczyk K."/>
            <person name="Piernik-Szablinska J."/>
            <person name="Szczecinska M."/>
            <person name="Mazdziarz M."/>
        </authorList>
    </citation>
    <scope>NUCLEOTIDE SEQUENCE [LARGE SCALE GENOMIC DNA]</scope>
    <source>
        <strain evidence="5">Rf_01</strain>
        <tissue evidence="5">Aerial parts of the thallus</tissue>
    </source>
</reference>
<accession>A0ABD1XSW1</accession>
<keyword evidence="4" id="KW-0443">Lipid metabolism</keyword>
<evidence type="ECO:0000256" key="1">
    <source>
        <dbReference type="ARBA" id="ARBA00006484"/>
    </source>
</evidence>
<dbReference type="PANTHER" id="PTHR43180:SF28">
    <property type="entry name" value="NAD(P)-BINDING ROSSMANN-FOLD SUPERFAMILY PROTEIN"/>
    <property type="match status" value="1"/>
</dbReference>
<comment type="caution">
    <text evidence="5">The sequence shown here is derived from an EMBL/GenBank/DDBJ whole genome shotgun (WGS) entry which is preliminary data.</text>
</comment>
<evidence type="ECO:0000256" key="3">
    <source>
        <dbReference type="ARBA" id="ARBA00023027"/>
    </source>
</evidence>
<evidence type="ECO:0000256" key="2">
    <source>
        <dbReference type="ARBA" id="ARBA00023002"/>
    </source>
</evidence>
<dbReference type="GO" id="GO:0006629">
    <property type="term" value="P:lipid metabolic process"/>
    <property type="evidence" value="ECO:0007669"/>
    <property type="project" value="UniProtKB-KW"/>
</dbReference>
<dbReference type="Proteomes" id="UP001605036">
    <property type="component" value="Unassembled WGS sequence"/>
</dbReference>
<organism evidence="5 6">
    <name type="scientific">Riccia fluitans</name>
    <dbReference type="NCBI Taxonomy" id="41844"/>
    <lineage>
        <taxon>Eukaryota</taxon>
        <taxon>Viridiplantae</taxon>
        <taxon>Streptophyta</taxon>
        <taxon>Embryophyta</taxon>
        <taxon>Marchantiophyta</taxon>
        <taxon>Marchantiopsida</taxon>
        <taxon>Marchantiidae</taxon>
        <taxon>Marchantiales</taxon>
        <taxon>Ricciaceae</taxon>
        <taxon>Riccia</taxon>
    </lineage>
</organism>
<dbReference type="EMBL" id="JBHFFA010000007">
    <property type="protein sequence ID" value="KAL2611875.1"/>
    <property type="molecule type" value="Genomic_DNA"/>
</dbReference>
<dbReference type="Pfam" id="PF13561">
    <property type="entry name" value="adh_short_C2"/>
    <property type="match status" value="1"/>
</dbReference>
<name>A0ABD1XSW1_9MARC</name>
<dbReference type="Gene3D" id="3.40.50.720">
    <property type="entry name" value="NAD(P)-binding Rossmann-like Domain"/>
    <property type="match status" value="1"/>
</dbReference>
<evidence type="ECO:0000313" key="5">
    <source>
        <dbReference type="EMBL" id="KAL2611875.1"/>
    </source>
</evidence>
<keyword evidence="2" id="KW-0560">Oxidoreductase</keyword>
<dbReference type="InterPro" id="IPR002347">
    <property type="entry name" value="SDR_fam"/>
</dbReference>
<dbReference type="FunFam" id="3.40.50.720:FF:000084">
    <property type="entry name" value="Short-chain dehydrogenase reductase"/>
    <property type="match status" value="1"/>
</dbReference>
<protein>
    <submittedName>
        <fullName evidence="5">Uncharacterized protein</fullName>
    </submittedName>
</protein>
<dbReference type="GO" id="GO:0016491">
    <property type="term" value="F:oxidoreductase activity"/>
    <property type="evidence" value="ECO:0007669"/>
    <property type="project" value="UniProtKB-KW"/>
</dbReference>
<keyword evidence="3" id="KW-0520">NAD</keyword>
<dbReference type="InterPro" id="IPR036291">
    <property type="entry name" value="NAD(P)-bd_dom_sf"/>
</dbReference>
<dbReference type="AlphaFoldDB" id="A0ABD1XSW1"/>
<dbReference type="PANTHER" id="PTHR43180">
    <property type="entry name" value="3-OXOACYL-(ACYL-CARRIER-PROTEIN) REDUCTASE (AFU_ORTHOLOGUE AFUA_6G11210)"/>
    <property type="match status" value="1"/>
</dbReference>